<evidence type="ECO:0000256" key="1">
    <source>
        <dbReference type="ARBA" id="ARBA00004141"/>
    </source>
</evidence>
<evidence type="ECO:0000313" key="5">
    <source>
        <dbReference type="EMBL" id="MTS53085.1"/>
    </source>
</evidence>
<comment type="subcellular location">
    <subcellularLocation>
        <location evidence="1">Membrane</location>
        <topology evidence="1">Multi-pass membrane protein</topology>
    </subcellularLocation>
</comment>
<proteinExistence type="predicted"/>
<dbReference type="InterPro" id="IPR052556">
    <property type="entry name" value="PolySynth_Transporter"/>
</dbReference>
<dbReference type="PANTHER" id="PTHR43424">
    <property type="entry name" value="LOCUS PUTATIVE PROTEIN 1-RELATED"/>
    <property type="match status" value="1"/>
</dbReference>
<dbReference type="GO" id="GO:0016020">
    <property type="term" value="C:membrane"/>
    <property type="evidence" value="ECO:0007669"/>
    <property type="project" value="UniProtKB-SubCell"/>
</dbReference>
<evidence type="ECO:0000256" key="4">
    <source>
        <dbReference type="ARBA" id="ARBA00023136"/>
    </source>
</evidence>
<evidence type="ECO:0000256" key="2">
    <source>
        <dbReference type="ARBA" id="ARBA00022692"/>
    </source>
</evidence>
<reference evidence="5 6" key="1">
    <citation type="journal article" date="2019" name="Nat. Med.">
        <title>A library of human gut bacterial isolates paired with longitudinal multiomics data enables mechanistic microbiome research.</title>
        <authorList>
            <person name="Poyet M."/>
            <person name="Groussin M."/>
            <person name="Gibbons S.M."/>
            <person name="Avila-Pacheco J."/>
            <person name="Jiang X."/>
            <person name="Kearney S.M."/>
            <person name="Perrotta A.R."/>
            <person name="Berdy B."/>
            <person name="Zhao S."/>
            <person name="Lieberman T.D."/>
            <person name="Swanson P.K."/>
            <person name="Smith M."/>
            <person name="Roesemann S."/>
            <person name="Alexander J.E."/>
            <person name="Rich S.A."/>
            <person name="Livny J."/>
            <person name="Vlamakis H."/>
            <person name="Clish C."/>
            <person name="Bullock K."/>
            <person name="Deik A."/>
            <person name="Scott J."/>
            <person name="Pierce K.A."/>
            <person name="Xavier R.J."/>
            <person name="Alm E.J."/>
        </authorList>
    </citation>
    <scope>NUCLEOTIDE SEQUENCE [LARGE SCALE GENOMIC DNA]</scope>
    <source>
        <strain evidence="5 6">BIOML-A7</strain>
    </source>
</reference>
<dbReference type="PANTHER" id="PTHR43424:SF1">
    <property type="entry name" value="LOCUS PUTATIVE PROTEIN 1-RELATED"/>
    <property type="match status" value="1"/>
</dbReference>
<sequence length="426" mass="47363">MKIRDLLSSKVTRNASWIIAGRVYHMLLAFFVGLLTARYLGPSNFGLINYAATYTSFFASFCTLGINSVIVKNFVDHPDEEGETVGSAIVLRTVSSVLSVLMMVCITLIADKGETTTHIVVFLCGIGVIFQVMDTLDYWFQSKLESKYSAFATVISYTVVSAYKVWLLATGKSVEWFAISTSIDYMVGAVVLLVMYKRHNGPQFKCSVRKAKELFFSSYHFILAGLMVSIYGSTDKFMLKQMLNESEVGFYSTAVSLCNTWVFLLTAIIDSLYPVILQSFDNKKLFERKNKQLYAIVFYVSVGVSLLFSLLASPIVSILYGDAYAPAAAPLRIITWYTAFSYLGVARNAWVVSYSKQNYLKYLYIGAAITNVLLNAIMIPLWGASGAALASLLTQISTILLFPALIKDLQPNVKLMIDAILLKDVF</sequence>
<dbReference type="Pfam" id="PF01943">
    <property type="entry name" value="Polysacc_synt"/>
    <property type="match status" value="1"/>
</dbReference>
<dbReference type="EMBL" id="WMZR01000033">
    <property type="protein sequence ID" value="MTS53085.1"/>
    <property type="molecule type" value="Genomic_DNA"/>
</dbReference>
<organism evidence="5 6">
    <name type="scientific">Ruthenibacterium lactatiformans</name>
    <dbReference type="NCBI Taxonomy" id="1550024"/>
    <lineage>
        <taxon>Bacteria</taxon>
        <taxon>Bacillati</taxon>
        <taxon>Bacillota</taxon>
        <taxon>Clostridia</taxon>
        <taxon>Eubacteriales</taxon>
        <taxon>Oscillospiraceae</taxon>
        <taxon>Ruthenibacterium</taxon>
    </lineage>
</organism>
<evidence type="ECO:0000313" key="6">
    <source>
        <dbReference type="Proteomes" id="UP000449193"/>
    </source>
</evidence>
<gene>
    <name evidence="5" type="ORF">GMD52_16335</name>
</gene>
<dbReference type="Proteomes" id="UP000449193">
    <property type="component" value="Unassembled WGS sequence"/>
</dbReference>
<keyword evidence="2" id="KW-0812">Transmembrane</keyword>
<dbReference type="InterPro" id="IPR002797">
    <property type="entry name" value="Polysacc_synth"/>
</dbReference>
<dbReference type="RefSeq" id="WP_155201815.1">
    <property type="nucleotide sequence ID" value="NZ_WMZL01000040.1"/>
</dbReference>
<name>A0A6I3QBH3_9FIRM</name>
<evidence type="ECO:0000256" key="3">
    <source>
        <dbReference type="ARBA" id="ARBA00022989"/>
    </source>
</evidence>
<keyword evidence="4" id="KW-0472">Membrane</keyword>
<accession>A0A6I3QBH3</accession>
<comment type="caution">
    <text evidence="5">The sequence shown here is derived from an EMBL/GenBank/DDBJ whole genome shotgun (WGS) entry which is preliminary data.</text>
</comment>
<keyword evidence="3" id="KW-1133">Transmembrane helix</keyword>
<dbReference type="AlphaFoldDB" id="A0A6I3QBH3"/>
<dbReference type="CDD" id="cd13128">
    <property type="entry name" value="MATE_Wzx_like"/>
    <property type="match status" value="1"/>
</dbReference>
<protein>
    <submittedName>
        <fullName evidence="5">Oligosaccharide flippase family protein</fullName>
    </submittedName>
</protein>